<dbReference type="EMBL" id="CM045769">
    <property type="protein sequence ID" value="KAI7995225.1"/>
    <property type="molecule type" value="Genomic_DNA"/>
</dbReference>
<keyword evidence="2" id="KW-1185">Reference proteome</keyword>
<name>A0ACC0G2G9_9ERIC</name>
<dbReference type="Proteomes" id="UP001060215">
    <property type="component" value="Chromosome 12"/>
</dbReference>
<protein>
    <submittedName>
        <fullName evidence="1">Protein NPG1</fullName>
    </submittedName>
</protein>
<proteinExistence type="predicted"/>
<accession>A0ACC0G2G9</accession>
<organism evidence="1 2">
    <name type="scientific">Camellia lanceoleosa</name>
    <dbReference type="NCBI Taxonomy" id="1840588"/>
    <lineage>
        <taxon>Eukaryota</taxon>
        <taxon>Viridiplantae</taxon>
        <taxon>Streptophyta</taxon>
        <taxon>Embryophyta</taxon>
        <taxon>Tracheophyta</taxon>
        <taxon>Spermatophyta</taxon>
        <taxon>Magnoliopsida</taxon>
        <taxon>eudicotyledons</taxon>
        <taxon>Gunneridae</taxon>
        <taxon>Pentapetalae</taxon>
        <taxon>asterids</taxon>
        <taxon>Ericales</taxon>
        <taxon>Theaceae</taxon>
        <taxon>Camellia</taxon>
    </lineage>
</organism>
<sequence>MYVGVEWADYMGVVTVWGCKFFNLTCDSEVYWLCEHTNIVNAKHGDKFPKFLRWDVGEMISRCQTLKLSDPNKFDVITDELVIQADEMAILEGRCLIGDVKVGLFEDDGVKETEVDGSGFARVNLEGRSYGKQCEGGVENDSWDAAYVIRYSDRGGVSGEGVEEGDGEFLRSDRSPKGHNSSEFVSPGSPHISNYDAGDSKIVMELKEEVERLKKKIEMQSINLVQGFESIFKVKDEECKKLVAENAELKRNLAALEEQIAEQAVHNVTQHFAGVNVTNSRVDEYGIGDTVEGDNGQEKCSIVEGGILVDASPVAYVPLVESNEMHVPIQADDSDVVVVSPMLTEGCSVVDGVNSFVRNIKGKVRKNLKLSGYEYPELRRRGRMMNNEVSLSKHGGVGCSVNVMQHEGVVDVENVGDAKKFFSSFGITNRNTVWKMMSKREKDVIRTAYERCGDSGVEYSLQWYLSNTVLQINDVVIVIVTLYALHICRAVMWVGRDDGNAVYFSDVRSLVRQLGVRGNVIDAFAELLSDEQKSLNAGKDFPDNSYFFSSICWDVLKGDSVEAKLNYVKSNLHAGMGARYMHFPLSHLGHWTLLVYDTEDGSWKHYNSMRSRSGTGGVHYAEAVKLHFGMVMELELIYSNWLLCDCVEKHCDRHSAASDGGERVGSAGCMDCAIIVCAVMRQYVNHVDVGRSLEGGNCSVLRADMVRKIIGDPVRGAMDVRSQCLLASYMYLKNAFAQCCGCAFARNSDATARPDLWNCSTLWLKAEKELIVHGRSKYEKGNVEGALSAFDGIDLHAAIQELQPLAEKQPSKKGRPSNEFVHSSSQQAASLVLEALYLKAKSLQKLGRVTVDNKLQEIVSGAVELLPELWKLDGRNHEAMFAYRRALLSQWNLDNDCCARIQKGFAIFLLYSGVEVGPPSLAVQIDGSYVPRNNLEEAILLLMILMRKFYLGKTKWDPLVIEHLTFALSLCSQTSVLAKQLEEIMPGVFNRVNRWKAMALCYSGAGQNKLAKVSSSDHERSRLQIDALKSLDEAIVLEHNNFDLIFELGVQYAERWNLNAALRYAKQFIDATGGSIPKGWRLLALILSAQQRFEVKWSPIRFR</sequence>
<gene>
    <name evidence="1" type="ORF">LOK49_LG11G01050</name>
</gene>
<comment type="caution">
    <text evidence="1">The sequence shown here is derived from an EMBL/GenBank/DDBJ whole genome shotgun (WGS) entry which is preliminary data.</text>
</comment>
<evidence type="ECO:0000313" key="2">
    <source>
        <dbReference type="Proteomes" id="UP001060215"/>
    </source>
</evidence>
<evidence type="ECO:0000313" key="1">
    <source>
        <dbReference type="EMBL" id="KAI7995225.1"/>
    </source>
</evidence>
<reference evidence="1 2" key="1">
    <citation type="journal article" date="2022" name="Plant J.">
        <title>Chromosome-level genome of Camellia lanceoleosa provides a valuable resource for understanding genome evolution and self-incompatibility.</title>
        <authorList>
            <person name="Gong W."/>
            <person name="Xiao S."/>
            <person name="Wang L."/>
            <person name="Liao Z."/>
            <person name="Chang Y."/>
            <person name="Mo W."/>
            <person name="Hu G."/>
            <person name="Li W."/>
            <person name="Zhao G."/>
            <person name="Zhu H."/>
            <person name="Hu X."/>
            <person name="Ji K."/>
            <person name="Xiang X."/>
            <person name="Song Q."/>
            <person name="Yuan D."/>
            <person name="Jin S."/>
            <person name="Zhang L."/>
        </authorList>
    </citation>
    <scope>NUCLEOTIDE SEQUENCE [LARGE SCALE GENOMIC DNA]</scope>
    <source>
        <strain evidence="1">SQ_2022a</strain>
    </source>
</reference>